<reference evidence="1" key="1">
    <citation type="submission" date="2022-11" db="EMBL/GenBank/DDBJ databases">
        <title>Centuries of genome instability and evolution in soft-shell clam transmissible cancer (bioRxiv).</title>
        <authorList>
            <person name="Hart S.F.M."/>
            <person name="Yonemitsu M.A."/>
            <person name="Giersch R.M."/>
            <person name="Beal B.F."/>
            <person name="Arriagada G."/>
            <person name="Davis B.W."/>
            <person name="Ostrander E.A."/>
            <person name="Goff S.P."/>
            <person name="Metzger M.J."/>
        </authorList>
    </citation>
    <scope>NUCLEOTIDE SEQUENCE</scope>
    <source>
        <strain evidence="1">MELC-2E11</strain>
        <tissue evidence="1">Siphon/mantle</tissue>
    </source>
</reference>
<accession>A0ABY7G0N8</accession>
<gene>
    <name evidence="1" type="ORF">MAR_013727</name>
</gene>
<proteinExistence type="predicted"/>
<protein>
    <submittedName>
        <fullName evidence="1">Uncharacterized protein</fullName>
    </submittedName>
</protein>
<dbReference type="Proteomes" id="UP001164746">
    <property type="component" value="Chromosome 15"/>
</dbReference>
<evidence type="ECO:0000313" key="2">
    <source>
        <dbReference type="Proteomes" id="UP001164746"/>
    </source>
</evidence>
<sequence>MQLTIKNQQSQVEVQNILAENEWLRSMCNDEKITFSEEKKVFNTDMQQCVYSLLEHNVSTTMVSLVIVDALKLANIKASRLPRKNTRLDLVQKHIAVDFAEKKDTCLLSDETSKFERNMKGSMRWITLVNLGSYNCDKWQQNRVKTQWIQ</sequence>
<dbReference type="EMBL" id="CP111026">
    <property type="protein sequence ID" value="WAR28023.1"/>
    <property type="molecule type" value="Genomic_DNA"/>
</dbReference>
<organism evidence="1 2">
    <name type="scientific">Mya arenaria</name>
    <name type="common">Soft-shell clam</name>
    <dbReference type="NCBI Taxonomy" id="6604"/>
    <lineage>
        <taxon>Eukaryota</taxon>
        <taxon>Metazoa</taxon>
        <taxon>Spiralia</taxon>
        <taxon>Lophotrochozoa</taxon>
        <taxon>Mollusca</taxon>
        <taxon>Bivalvia</taxon>
        <taxon>Autobranchia</taxon>
        <taxon>Heteroconchia</taxon>
        <taxon>Euheterodonta</taxon>
        <taxon>Imparidentia</taxon>
        <taxon>Neoheterodontei</taxon>
        <taxon>Myida</taxon>
        <taxon>Myoidea</taxon>
        <taxon>Myidae</taxon>
        <taxon>Mya</taxon>
    </lineage>
</organism>
<name>A0ABY7G0N8_MYAAR</name>
<evidence type="ECO:0000313" key="1">
    <source>
        <dbReference type="EMBL" id="WAR28023.1"/>
    </source>
</evidence>
<keyword evidence="2" id="KW-1185">Reference proteome</keyword>